<organism evidence="1 2">
    <name type="scientific">Actinomadura meridiana</name>
    <dbReference type="NCBI Taxonomy" id="559626"/>
    <lineage>
        <taxon>Bacteria</taxon>
        <taxon>Bacillati</taxon>
        <taxon>Actinomycetota</taxon>
        <taxon>Actinomycetes</taxon>
        <taxon>Streptosporangiales</taxon>
        <taxon>Thermomonosporaceae</taxon>
        <taxon>Actinomadura</taxon>
    </lineage>
</organism>
<keyword evidence="2" id="KW-1185">Reference proteome</keyword>
<sequence length="87" mass="9156">MMIHIAGPVIVVHPGYMRQRCSWCGTVLVDYNLERVAVPEGQEPTPATWEFGGLVEVDGGMSTVVPHADGEPLPAGACALLDPAVTA</sequence>
<gene>
    <name evidence="1" type="ORF">GCM10022254_09940</name>
</gene>
<proteinExistence type="predicted"/>
<comment type="caution">
    <text evidence="1">The sequence shown here is derived from an EMBL/GenBank/DDBJ whole genome shotgun (WGS) entry which is preliminary data.</text>
</comment>
<reference evidence="2" key="1">
    <citation type="journal article" date="2019" name="Int. J. Syst. Evol. Microbiol.">
        <title>The Global Catalogue of Microorganisms (GCM) 10K type strain sequencing project: providing services to taxonomists for standard genome sequencing and annotation.</title>
        <authorList>
            <consortium name="The Broad Institute Genomics Platform"/>
            <consortium name="The Broad Institute Genome Sequencing Center for Infectious Disease"/>
            <person name="Wu L."/>
            <person name="Ma J."/>
        </authorList>
    </citation>
    <scope>NUCLEOTIDE SEQUENCE [LARGE SCALE GENOMIC DNA]</scope>
    <source>
        <strain evidence="2">JCM 17440</strain>
    </source>
</reference>
<accession>A0ABP8BTU1</accession>
<evidence type="ECO:0000313" key="2">
    <source>
        <dbReference type="Proteomes" id="UP001501710"/>
    </source>
</evidence>
<dbReference type="RefSeq" id="WP_344890428.1">
    <property type="nucleotide sequence ID" value="NZ_BAABAS010000004.1"/>
</dbReference>
<name>A0ABP8BTU1_9ACTN</name>
<evidence type="ECO:0000313" key="1">
    <source>
        <dbReference type="EMBL" id="GAA4226100.1"/>
    </source>
</evidence>
<protein>
    <submittedName>
        <fullName evidence="1">Uncharacterized protein</fullName>
    </submittedName>
</protein>
<dbReference type="EMBL" id="BAABAS010000004">
    <property type="protein sequence ID" value="GAA4226100.1"/>
    <property type="molecule type" value="Genomic_DNA"/>
</dbReference>
<dbReference type="Proteomes" id="UP001501710">
    <property type="component" value="Unassembled WGS sequence"/>
</dbReference>